<evidence type="ECO:0000256" key="4">
    <source>
        <dbReference type="ARBA" id="ARBA00022840"/>
    </source>
</evidence>
<evidence type="ECO:0000256" key="1">
    <source>
        <dbReference type="ARBA" id="ARBA00005417"/>
    </source>
</evidence>
<dbReference type="PROSITE" id="PS50893">
    <property type="entry name" value="ABC_TRANSPORTER_2"/>
    <property type="match status" value="1"/>
</dbReference>
<evidence type="ECO:0000256" key="3">
    <source>
        <dbReference type="ARBA" id="ARBA00022741"/>
    </source>
</evidence>
<dbReference type="InterPro" id="IPR027417">
    <property type="entry name" value="P-loop_NTPase"/>
</dbReference>
<dbReference type="GeneID" id="31676513"/>
<protein>
    <submittedName>
        <fullName evidence="6">ABC-type peptide/opine/nickel family transporter ATPase</fullName>
    </submittedName>
</protein>
<keyword evidence="3" id="KW-0547">Nucleotide-binding</keyword>
<evidence type="ECO:0000313" key="7">
    <source>
        <dbReference type="Proteomes" id="UP000192050"/>
    </source>
</evidence>
<dbReference type="SMART" id="SM00382">
    <property type="entry name" value="AAA"/>
    <property type="match status" value="1"/>
</dbReference>
<dbReference type="AlphaFoldDB" id="A0A1V0N463"/>
<keyword evidence="7" id="KW-1185">Reference proteome</keyword>
<dbReference type="PANTHER" id="PTHR43776:SF7">
    <property type="entry name" value="D,D-DIPEPTIDE TRANSPORT ATP-BINDING PROTEIN DDPF-RELATED"/>
    <property type="match status" value="1"/>
</dbReference>
<dbReference type="GO" id="GO:0055085">
    <property type="term" value="P:transmembrane transport"/>
    <property type="evidence" value="ECO:0007669"/>
    <property type="project" value="UniProtKB-ARBA"/>
</dbReference>
<dbReference type="GO" id="GO:0016887">
    <property type="term" value="F:ATP hydrolysis activity"/>
    <property type="evidence" value="ECO:0007669"/>
    <property type="project" value="InterPro"/>
</dbReference>
<sequence>MIQLDGISKVYKIRSGYMKYHDLYALDSISTTFRNNVISGITGSSGSGKTTLANIITGYDTDYAGQILYNNSPVRTAGSVRYVFQDPYISMNPVKTVEWHVSTAASINNVEISDAIEKLEMAGMDYSIYKDRYGHSLSGGELQKLALAISIIPEPEFIVLDEAFSMMDSITLFKTLNFLKQLKKNISIIYIDHDINRVAFASDYVYILNHGKIIEENYTDNIMNTPLNDFTKELIKYSPDYHRRI</sequence>
<dbReference type="Gene3D" id="3.40.50.300">
    <property type="entry name" value="P-loop containing nucleotide triphosphate hydrolases"/>
    <property type="match status" value="1"/>
</dbReference>
<name>A0A1V0N463_9ARCH</name>
<dbReference type="InterPro" id="IPR003439">
    <property type="entry name" value="ABC_transporter-like_ATP-bd"/>
</dbReference>
<comment type="similarity">
    <text evidence="1">Belongs to the ABC transporter superfamily.</text>
</comment>
<dbReference type="Proteomes" id="UP000192050">
    <property type="component" value="Chromosome"/>
</dbReference>
<dbReference type="Pfam" id="PF00005">
    <property type="entry name" value="ABC_tran"/>
    <property type="match status" value="1"/>
</dbReference>
<evidence type="ECO:0000313" key="6">
    <source>
        <dbReference type="EMBL" id="ARD84895.1"/>
    </source>
</evidence>
<dbReference type="PANTHER" id="PTHR43776">
    <property type="entry name" value="TRANSPORT ATP-BINDING PROTEIN"/>
    <property type="match status" value="1"/>
</dbReference>
<dbReference type="InterPro" id="IPR050319">
    <property type="entry name" value="ABC_transp_ATP-bind"/>
</dbReference>
<dbReference type="OrthoDB" id="57213at2157"/>
<dbReference type="STRING" id="74969.FAD_1014"/>
<reference evidence="6 7" key="1">
    <citation type="submission" date="2011-10" db="EMBL/GenBank/DDBJ databases">
        <title>Metabolic and evolutionary patterns in the extreme acidophile Ferroplasma acidiphilum.</title>
        <authorList>
            <person name="Golyshina O.V."/>
            <person name="Kozyavkin S.A."/>
            <person name="Tatusov R.L."/>
            <person name="Slesarev A.I."/>
            <person name="Golyshin P.N."/>
        </authorList>
    </citation>
    <scope>NUCLEOTIDE SEQUENCE [LARGE SCALE GENOMIC DNA]</scope>
    <source>
        <strain evidence="7">Y</strain>
    </source>
</reference>
<feature type="domain" description="ABC transporter" evidence="5">
    <location>
        <begin position="2"/>
        <end position="235"/>
    </location>
</feature>
<dbReference type="InterPro" id="IPR017871">
    <property type="entry name" value="ABC_transporter-like_CS"/>
</dbReference>
<dbReference type="InterPro" id="IPR003593">
    <property type="entry name" value="AAA+_ATPase"/>
</dbReference>
<dbReference type="RefSeq" id="WP_081142342.1">
    <property type="nucleotide sequence ID" value="NZ_CP015363.1"/>
</dbReference>
<proteinExistence type="inferred from homology"/>
<dbReference type="KEGG" id="fai:FAD_1014"/>
<dbReference type="PROSITE" id="PS00211">
    <property type="entry name" value="ABC_TRANSPORTER_1"/>
    <property type="match status" value="1"/>
</dbReference>
<organism evidence="6 7">
    <name type="scientific">Ferroplasma acidiphilum</name>
    <dbReference type="NCBI Taxonomy" id="74969"/>
    <lineage>
        <taxon>Archaea</taxon>
        <taxon>Methanobacteriati</taxon>
        <taxon>Thermoplasmatota</taxon>
        <taxon>Thermoplasmata</taxon>
        <taxon>Thermoplasmatales</taxon>
        <taxon>Ferroplasmaceae</taxon>
        <taxon>Ferroplasma</taxon>
    </lineage>
</organism>
<dbReference type="GO" id="GO:0005524">
    <property type="term" value="F:ATP binding"/>
    <property type="evidence" value="ECO:0007669"/>
    <property type="project" value="UniProtKB-KW"/>
</dbReference>
<dbReference type="SUPFAM" id="SSF52540">
    <property type="entry name" value="P-loop containing nucleoside triphosphate hydrolases"/>
    <property type="match status" value="1"/>
</dbReference>
<keyword evidence="4" id="KW-0067">ATP-binding</keyword>
<dbReference type="EMBL" id="CP015363">
    <property type="protein sequence ID" value="ARD84895.1"/>
    <property type="molecule type" value="Genomic_DNA"/>
</dbReference>
<gene>
    <name evidence="6" type="ORF">FAD_1014</name>
</gene>
<keyword evidence="2" id="KW-0813">Transport</keyword>
<accession>A0A1V0N463</accession>
<evidence type="ECO:0000259" key="5">
    <source>
        <dbReference type="PROSITE" id="PS50893"/>
    </source>
</evidence>
<evidence type="ECO:0000256" key="2">
    <source>
        <dbReference type="ARBA" id="ARBA00022448"/>
    </source>
</evidence>